<accession>A0ABY2BC80</accession>
<evidence type="ECO:0000313" key="2">
    <source>
        <dbReference type="Proteomes" id="UP000295818"/>
    </source>
</evidence>
<dbReference type="Proteomes" id="UP000295818">
    <property type="component" value="Unassembled WGS sequence"/>
</dbReference>
<dbReference type="EMBL" id="SLWM01000018">
    <property type="protein sequence ID" value="TCO15585.1"/>
    <property type="molecule type" value="Genomic_DNA"/>
</dbReference>
<comment type="caution">
    <text evidence="1">The sequence shown here is derived from an EMBL/GenBank/DDBJ whole genome shotgun (WGS) entry which is preliminary data.</text>
</comment>
<proteinExistence type="predicted"/>
<keyword evidence="2" id="KW-1185">Reference proteome</keyword>
<reference evidence="1 2" key="1">
    <citation type="journal article" date="2015" name="Stand. Genomic Sci.">
        <title>Genomic Encyclopedia of Bacterial and Archaeal Type Strains, Phase III: the genomes of soil and plant-associated and newly described type strains.</title>
        <authorList>
            <person name="Whitman W.B."/>
            <person name="Woyke T."/>
            <person name="Klenk H.P."/>
            <person name="Zhou Y."/>
            <person name="Lilburn T.G."/>
            <person name="Beck B.J."/>
            <person name="De Vos P."/>
            <person name="Vandamme P."/>
            <person name="Eisen J.A."/>
            <person name="Garrity G."/>
            <person name="Hugenholtz P."/>
            <person name="Kyrpides N.C."/>
        </authorList>
    </citation>
    <scope>NUCLEOTIDE SEQUENCE [LARGE SCALE GENOMIC DNA]</scope>
    <source>
        <strain evidence="1 2">VKM Ac-2538</strain>
    </source>
</reference>
<dbReference type="RefSeq" id="WP_132193579.1">
    <property type="nucleotide sequence ID" value="NZ_SLWM01000018.1"/>
</dbReference>
<name>A0ABY2BC80_9ACTN</name>
<protein>
    <submittedName>
        <fullName evidence="1">Uncharacterized protein</fullName>
    </submittedName>
</protein>
<sequence>MTEPTNPRELLDQKLAPYLPYIGSIAVEAARIEWGLWQLAAMLTKQPMKTILRWKSEKHVAEIKKALQAANVKGTDREPSADAITTWATTAQELLKRRGDLMHSWWILGDTPTPDDLVRTGQLTEEQAQKADPTDYVNVYSYRLRSHGDDPVSQHRQTIKRTATDMADFARSLRDHVDNHQRTWIAAGVVLGLWPAPDK</sequence>
<organism evidence="1 2">
    <name type="scientific">Kribbella orskensis</name>
    <dbReference type="NCBI Taxonomy" id="2512216"/>
    <lineage>
        <taxon>Bacteria</taxon>
        <taxon>Bacillati</taxon>
        <taxon>Actinomycetota</taxon>
        <taxon>Actinomycetes</taxon>
        <taxon>Propionibacteriales</taxon>
        <taxon>Kribbellaceae</taxon>
        <taxon>Kribbella</taxon>
    </lineage>
</organism>
<evidence type="ECO:0000313" key="1">
    <source>
        <dbReference type="EMBL" id="TCO15585.1"/>
    </source>
</evidence>
<gene>
    <name evidence="1" type="ORF">EV644_118129</name>
</gene>